<feature type="transmembrane region" description="Helical" evidence="3">
    <location>
        <begin position="97"/>
        <end position="118"/>
    </location>
</feature>
<evidence type="ECO:0000256" key="1">
    <source>
        <dbReference type="ARBA" id="ARBA00012528"/>
    </source>
</evidence>
<sequence length="421" mass="46819">MNPEVRTELALDRLRVEFTQPETERDFQLHHLSRTQASLRLTLLFCSLFYVAFSLTDVAVLGQGRAALCLLAARTLVAVTAVLGLHLVRQQPESVNTVWFAASIAEIVGMSTFMLIVWFRPHEIPWHAMSLCIMLIVVYVFIPNRLWIAQGIALAATAAFILLAVRIGKLEPSDAQTMAMLLLLVNSFGIVAARRYHRLWRDEYRVLMDLQQLSVHDPLTACFNRRHLHQTLLPMEIARARRFRHWLTLMVCDIDRLKSINDTYGHQAGDVVLQRVAAQLRSASRDHVDSVVRFGGEEFLVVLPQTDLDGALAVAERLRAAIAGRPEVDNAGLAIAATASFGVLAVNFATVGESVTEASLVAAADALLYEAKHAGRNTIRYREWGGRPMVRAEGSLPLTLYESSPWTDTVRQGEPGGRLVP</sequence>
<dbReference type="NCBIfam" id="TIGR00254">
    <property type="entry name" value="GGDEF"/>
    <property type="match status" value="1"/>
</dbReference>
<dbReference type="EMBL" id="CP017754">
    <property type="protein sequence ID" value="AOZ06933.1"/>
    <property type="molecule type" value="Genomic_DNA"/>
</dbReference>
<accession>A0ABM6F6A3</accession>
<feature type="transmembrane region" description="Helical" evidence="3">
    <location>
        <begin position="177"/>
        <end position="196"/>
    </location>
</feature>
<dbReference type="CDD" id="cd01949">
    <property type="entry name" value="GGDEF"/>
    <property type="match status" value="1"/>
</dbReference>
<feature type="transmembrane region" description="Helical" evidence="3">
    <location>
        <begin position="124"/>
        <end position="142"/>
    </location>
</feature>
<dbReference type="InterPro" id="IPR029787">
    <property type="entry name" value="Nucleotide_cyclase"/>
</dbReference>
<dbReference type="InterPro" id="IPR000160">
    <property type="entry name" value="GGDEF_dom"/>
</dbReference>
<keyword evidence="3" id="KW-1133">Transmembrane helix</keyword>
<gene>
    <name evidence="5" type="ORF">BKK80_14690</name>
</gene>
<reference evidence="5 6" key="1">
    <citation type="submission" date="2016-10" db="EMBL/GenBank/DDBJ databases">
        <title>Complete genome sequences of three Cupriavidus strains isolated from various Malaysian environments.</title>
        <authorList>
            <person name="Abdullah A.A.-A."/>
            <person name="Shafie N.A.H."/>
            <person name="Lau N.S."/>
        </authorList>
    </citation>
    <scope>NUCLEOTIDE SEQUENCE [LARGE SCALE GENOMIC DNA]</scope>
    <source>
        <strain evidence="5 6">USMAA1020</strain>
    </source>
</reference>
<dbReference type="Pfam" id="PF00990">
    <property type="entry name" value="GGDEF"/>
    <property type="match status" value="1"/>
</dbReference>
<dbReference type="RefSeq" id="WP_071038191.1">
    <property type="nucleotide sequence ID" value="NZ_CP017754.1"/>
</dbReference>
<keyword evidence="3" id="KW-0812">Transmembrane</keyword>
<organism evidence="5 6">
    <name type="scientific">Cupriavidus malaysiensis</name>
    <dbReference type="NCBI Taxonomy" id="367825"/>
    <lineage>
        <taxon>Bacteria</taxon>
        <taxon>Pseudomonadati</taxon>
        <taxon>Pseudomonadota</taxon>
        <taxon>Betaproteobacteria</taxon>
        <taxon>Burkholderiales</taxon>
        <taxon>Burkholderiaceae</taxon>
        <taxon>Cupriavidus</taxon>
    </lineage>
</organism>
<keyword evidence="3" id="KW-0472">Membrane</keyword>
<dbReference type="SMART" id="SM00267">
    <property type="entry name" value="GGDEF"/>
    <property type="match status" value="1"/>
</dbReference>
<comment type="catalytic activity">
    <reaction evidence="2">
        <text>2 GTP = 3',3'-c-di-GMP + 2 diphosphate</text>
        <dbReference type="Rhea" id="RHEA:24898"/>
        <dbReference type="ChEBI" id="CHEBI:33019"/>
        <dbReference type="ChEBI" id="CHEBI:37565"/>
        <dbReference type="ChEBI" id="CHEBI:58805"/>
        <dbReference type="EC" id="2.7.7.65"/>
    </reaction>
</comment>
<dbReference type="PANTHER" id="PTHR45138:SF9">
    <property type="entry name" value="DIGUANYLATE CYCLASE DGCM-RELATED"/>
    <property type="match status" value="1"/>
</dbReference>
<dbReference type="PANTHER" id="PTHR45138">
    <property type="entry name" value="REGULATORY COMPONENTS OF SENSORY TRANSDUCTION SYSTEM"/>
    <property type="match status" value="1"/>
</dbReference>
<dbReference type="Proteomes" id="UP000177515">
    <property type="component" value="Chromosome 1"/>
</dbReference>
<evidence type="ECO:0000256" key="2">
    <source>
        <dbReference type="ARBA" id="ARBA00034247"/>
    </source>
</evidence>
<dbReference type="InterPro" id="IPR043128">
    <property type="entry name" value="Rev_trsase/Diguanyl_cyclase"/>
</dbReference>
<evidence type="ECO:0000313" key="6">
    <source>
        <dbReference type="Proteomes" id="UP000177515"/>
    </source>
</evidence>
<protein>
    <recommendedName>
        <fullName evidence="1">diguanylate cyclase</fullName>
        <ecNumber evidence="1">2.7.7.65</ecNumber>
    </recommendedName>
</protein>
<proteinExistence type="predicted"/>
<feature type="transmembrane region" description="Helical" evidence="3">
    <location>
        <begin position="65"/>
        <end position="85"/>
    </location>
</feature>
<name>A0ABM6F6A3_9BURK</name>
<keyword evidence="6" id="KW-1185">Reference proteome</keyword>
<dbReference type="EC" id="2.7.7.65" evidence="1"/>
<evidence type="ECO:0000259" key="4">
    <source>
        <dbReference type="PROSITE" id="PS50887"/>
    </source>
</evidence>
<feature type="transmembrane region" description="Helical" evidence="3">
    <location>
        <begin position="147"/>
        <end position="165"/>
    </location>
</feature>
<evidence type="ECO:0000313" key="5">
    <source>
        <dbReference type="EMBL" id="AOZ06933.1"/>
    </source>
</evidence>
<dbReference type="SUPFAM" id="SSF55073">
    <property type="entry name" value="Nucleotide cyclase"/>
    <property type="match status" value="1"/>
</dbReference>
<dbReference type="InterPro" id="IPR050469">
    <property type="entry name" value="Diguanylate_Cyclase"/>
</dbReference>
<feature type="transmembrane region" description="Helical" evidence="3">
    <location>
        <begin position="37"/>
        <end position="53"/>
    </location>
</feature>
<dbReference type="Gene3D" id="3.30.70.270">
    <property type="match status" value="1"/>
</dbReference>
<feature type="domain" description="GGDEF" evidence="4">
    <location>
        <begin position="245"/>
        <end position="384"/>
    </location>
</feature>
<dbReference type="PROSITE" id="PS50887">
    <property type="entry name" value="GGDEF"/>
    <property type="match status" value="1"/>
</dbReference>
<evidence type="ECO:0000256" key="3">
    <source>
        <dbReference type="SAM" id="Phobius"/>
    </source>
</evidence>